<evidence type="ECO:0000256" key="1">
    <source>
        <dbReference type="ARBA" id="ARBA00008416"/>
    </source>
</evidence>
<keyword evidence="2" id="KW-0479">Metal-binding</keyword>
<feature type="domain" description="Quercetin 2,3-dioxygenase C-terminal cupin" evidence="5">
    <location>
        <begin position="160"/>
        <end position="246"/>
    </location>
</feature>
<evidence type="ECO:0000259" key="4">
    <source>
        <dbReference type="Pfam" id="PF02678"/>
    </source>
</evidence>
<dbReference type="InterPro" id="IPR014710">
    <property type="entry name" value="RmlC-like_jellyroll"/>
</dbReference>
<dbReference type="InterPro" id="IPR012093">
    <property type="entry name" value="Pirin"/>
</dbReference>
<evidence type="ECO:0000256" key="2">
    <source>
        <dbReference type="PIRSR" id="PIRSR006232-1"/>
    </source>
</evidence>
<feature type="binding site" evidence="2">
    <location>
        <position position="70"/>
    </location>
    <ligand>
        <name>Fe cation</name>
        <dbReference type="ChEBI" id="CHEBI:24875"/>
    </ligand>
</feature>
<evidence type="ECO:0008006" key="8">
    <source>
        <dbReference type="Google" id="ProtNLM"/>
    </source>
</evidence>
<accession>A0A167WI41</accession>
<sequence length="250" mass="28597">MENTKTEKSQAIIPHILHKANTRGHANHGWLESYHTFSFANYQNRERVNFGVLRVLNDDSVSQGMGFGKHPHDNMEIISIPLEGDLEHQDSMGNTTVIKEGDIQIMSAGTGIFHSEKNKNKDQAVKFLQIWIYPNQKNVTPRYDQITLNLEDRYNKLQQILSPNPEDEGVWIHQDAWFHIGKFDNGFSTSYRIKKPGNGIYAFVLKGDFSIDNINVNERDGIGIWDTEKISIQATSEEAQILLMEVPMQL</sequence>
<comment type="cofactor">
    <cofactor evidence="2">
        <name>Fe cation</name>
        <dbReference type="ChEBI" id="CHEBI:24875"/>
    </cofactor>
    <text evidence="2">Binds 1 Fe cation per subunit.</text>
</comment>
<comment type="caution">
    <text evidence="6">The sequence shown here is derived from an EMBL/GenBank/DDBJ whole genome shotgun (WGS) entry which is preliminary data.</text>
</comment>
<protein>
    <recommendedName>
        <fullName evidence="8">Pirin</fullName>
    </recommendedName>
</protein>
<dbReference type="GO" id="GO:0046872">
    <property type="term" value="F:metal ion binding"/>
    <property type="evidence" value="ECO:0007669"/>
    <property type="project" value="UniProtKB-KW"/>
</dbReference>
<feature type="domain" description="Pirin N-terminal" evidence="4">
    <location>
        <begin position="23"/>
        <end position="132"/>
    </location>
</feature>
<dbReference type="InterPro" id="IPR011051">
    <property type="entry name" value="RmlC_Cupin_sf"/>
</dbReference>
<feature type="binding site" evidence="2">
    <location>
        <position position="114"/>
    </location>
    <ligand>
        <name>Fe cation</name>
        <dbReference type="ChEBI" id="CHEBI:24875"/>
    </ligand>
</feature>
<dbReference type="Pfam" id="PF02678">
    <property type="entry name" value="Pirin"/>
    <property type="match status" value="1"/>
</dbReference>
<dbReference type="PANTHER" id="PTHR43212:SF3">
    <property type="entry name" value="QUERCETIN 2,3-DIOXYGENASE"/>
    <property type="match status" value="1"/>
</dbReference>
<evidence type="ECO:0000313" key="7">
    <source>
        <dbReference type="Proteomes" id="UP000077164"/>
    </source>
</evidence>
<dbReference type="CDD" id="cd02910">
    <property type="entry name" value="cupin_Yhhw_N"/>
    <property type="match status" value="1"/>
</dbReference>
<dbReference type="SUPFAM" id="SSF51182">
    <property type="entry name" value="RmlC-like cupins"/>
    <property type="match status" value="1"/>
</dbReference>
<comment type="similarity">
    <text evidence="1 3">Belongs to the pirin family.</text>
</comment>
<keyword evidence="2" id="KW-0408">Iron</keyword>
<feature type="binding site" evidence="2">
    <location>
        <position position="72"/>
    </location>
    <ligand>
        <name>Fe cation</name>
        <dbReference type="ChEBI" id="CHEBI:24875"/>
    </ligand>
</feature>
<evidence type="ECO:0000256" key="3">
    <source>
        <dbReference type="RuleBase" id="RU003457"/>
    </source>
</evidence>
<name>A0A167WI41_9FLAO</name>
<gene>
    <name evidence="6" type="ORF">FBFR_11350</name>
</gene>
<dbReference type="Gene3D" id="2.60.120.10">
    <property type="entry name" value="Jelly Rolls"/>
    <property type="match status" value="2"/>
</dbReference>
<dbReference type="InterPro" id="IPR041602">
    <property type="entry name" value="Quercetinase_C"/>
</dbReference>
<keyword evidence="7" id="KW-1185">Reference proteome</keyword>
<organism evidence="6 7">
    <name type="scientific">Flavobacterium fryxellicola</name>
    <dbReference type="NCBI Taxonomy" id="249352"/>
    <lineage>
        <taxon>Bacteria</taxon>
        <taxon>Pseudomonadati</taxon>
        <taxon>Bacteroidota</taxon>
        <taxon>Flavobacteriia</taxon>
        <taxon>Flavobacteriales</taxon>
        <taxon>Flavobacteriaceae</taxon>
        <taxon>Flavobacterium</taxon>
    </lineage>
</organism>
<dbReference type="PANTHER" id="PTHR43212">
    <property type="entry name" value="QUERCETIN 2,3-DIOXYGENASE"/>
    <property type="match status" value="1"/>
</dbReference>
<dbReference type="PIRSF" id="PIRSF006232">
    <property type="entry name" value="Pirin"/>
    <property type="match status" value="1"/>
</dbReference>
<evidence type="ECO:0000313" key="6">
    <source>
        <dbReference type="EMBL" id="OAB27418.1"/>
    </source>
</evidence>
<proteinExistence type="inferred from homology"/>
<dbReference type="InterPro" id="IPR003829">
    <property type="entry name" value="Pirin_N_dom"/>
</dbReference>
<dbReference type="Proteomes" id="UP000077164">
    <property type="component" value="Unassembled WGS sequence"/>
</dbReference>
<reference evidence="6 7" key="1">
    <citation type="submission" date="2016-03" db="EMBL/GenBank/DDBJ databases">
        <title>Draft genome sequence of Flavobacterium fryxellicola DSM 16209.</title>
        <authorList>
            <person name="Shin S.-K."/>
            <person name="Yi H."/>
        </authorList>
    </citation>
    <scope>NUCLEOTIDE SEQUENCE [LARGE SCALE GENOMIC DNA]</scope>
    <source>
        <strain evidence="6 7">DSM 16209</strain>
    </source>
</reference>
<dbReference type="Pfam" id="PF17954">
    <property type="entry name" value="Pirin_C_2"/>
    <property type="match status" value="1"/>
</dbReference>
<feature type="binding site" evidence="2">
    <location>
        <position position="116"/>
    </location>
    <ligand>
        <name>Fe cation</name>
        <dbReference type="ChEBI" id="CHEBI:24875"/>
    </ligand>
</feature>
<dbReference type="RefSeq" id="WP_066081352.1">
    <property type="nucleotide sequence ID" value="NZ_FRDK01000015.1"/>
</dbReference>
<dbReference type="AlphaFoldDB" id="A0A167WI41"/>
<dbReference type="EMBL" id="LVJE01000017">
    <property type="protein sequence ID" value="OAB27418.1"/>
    <property type="molecule type" value="Genomic_DNA"/>
</dbReference>
<evidence type="ECO:0000259" key="5">
    <source>
        <dbReference type="Pfam" id="PF17954"/>
    </source>
</evidence>